<dbReference type="PANTHER" id="PTHR43327">
    <property type="entry name" value="STOMATIN-LIKE PROTEIN 2, MITOCHONDRIAL"/>
    <property type="match status" value="1"/>
</dbReference>
<comment type="similarity">
    <text evidence="2">Belongs to the band 7/mec-2 family.</text>
</comment>
<feature type="compositionally biased region" description="Acidic residues" evidence="6">
    <location>
        <begin position="316"/>
        <end position="326"/>
    </location>
</feature>
<dbReference type="InterPro" id="IPR001972">
    <property type="entry name" value="Stomatin_HflK_fam"/>
</dbReference>
<dbReference type="PROSITE" id="PS01270">
    <property type="entry name" value="BAND_7"/>
    <property type="match status" value="1"/>
</dbReference>
<dbReference type="Gene3D" id="3.30.479.30">
    <property type="entry name" value="Band 7 domain"/>
    <property type="match status" value="1"/>
</dbReference>
<dbReference type="Pfam" id="PF01145">
    <property type="entry name" value="Band_7"/>
    <property type="match status" value="1"/>
</dbReference>
<dbReference type="SMART" id="SM00244">
    <property type="entry name" value="PHB"/>
    <property type="match status" value="1"/>
</dbReference>
<keyword evidence="3" id="KW-0812">Transmembrane</keyword>
<dbReference type="EMBL" id="PYGE01000019">
    <property type="protein sequence ID" value="PSK98652.1"/>
    <property type="molecule type" value="Genomic_DNA"/>
</dbReference>
<feature type="region of interest" description="Disordered" evidence="6">
    <location>
        <begin position="310"/>
        <end position="416"/>
    </location>
</feature>
<evidence type="ECO:0000256" key="2">
    <source>
        <dbReference type="ARBA" id="ARBA00008164"/>
    </source>
</evidence>
<evidence type="ECO:0000256" key="1">
    <source>
        <dbReference type="ARBA" id="ARBA00004167"/>
    </source>
</evidence>
<dbReference type="CDD" id="cd08829">
    <property type="entry name" value="SPFH_paraslipin"/>
    <property type="match status" value="1"/>
</dbReference>
<dbReference type="PANTHER" id="PTHR43327:SF10">
    <property type="entry name" value="STOMATIN-LIKE PROTEIN 2, MITOCHONDRIAL"/>
    <property type="match status" value="1"/>
</dbReference>
<protein>
    <submittedName>
        <fullName evidence="8">SPFH domain-containing protein</fullName>
    </submittedName>
</protein>
<dbReference type="InterPro" id="IPR036013">
    <property type="entry name" value="Band_7/SPFH_dom_sf"/>
</dbReference>
<feature type="domain" description="Band 7" evidence="7">
    <location>
        <begin position="25"/>
        <end position="183"/>
    </location>
</feature>
<dbReference type="InterPro" id="IPR050710">
    <property type="entry name" value="Band7/mec-2_domain"/>
</dbReference>
<organism evidence="8 9">
    <name type="scientific">Haloactinopolyspora alba</name>
    <dbReference type="NCBI Taxonomy" id="648780"/>
    <lineage>
        <taxon>Bacteria</taxon>
        <taxon>Bacillati</taxon>
        <taxon>Actinomycetota</taxon>
        <taxon>Actinomycetes</taxon>
        <taxon>Jiangellales</taxon>
        <taxon>Jiangellaceae</taxon>
        <taxon>Haloactinopolyspora</taxon>
    </lineage>
</organism>
<keyword evidence="5" id="KW-0472">Membrane</keyword>
<dbReference type="InterPro" id="IPR001107">
    <property type="entry name" value="Band_7"/>
</dbReference>
<comment type="caution">
    <text evidence="8">The sequence shown here is derived from an EMBL/GenBank/DDBJ whole genome shotgun (WGS) entry which is preliminary data.</text>
</comment>
<evidence type="ECO:0000313" key="8">
    <source>
        <dbReference type="EMBL" id="PSK98652.1"/>
    </source>
</evidence>
<evidence type="ECO:0000259" key="7">
    <source>
        <dbReference type="SMART" id="SM00244"/>
    </source>
</evidence>
<feature type="compositionally biased region" description="Low complexity" evidence="6">
    <location>
        <begin position="346"/>
        <end position="355"/>
    </location>
</feature>
<dbReference type="InterPro" id="IPR018080">
    <property type="entry name" value="Band_7/stomatin-like_CS"/>
</dbReference>
<evidence type="ECO:0000256" key="5">
    <source>
        <dbReference type="ARBA" id="ARBA00023136"/>
    </source>
</evidence>
<dbReference type="FunFam" id="3.30.479.30:FF:000004">
    <property type="entry name" value="Putative membrane protease family, stomatin"/>
    <property type="match status" value="1"/>
</dbReference>
<dbReference type="AlphaFoldDB" id="A0A2P8DN59"/>
<sequence>MEAGQAFVLFVVVLLAVFVLVTLAKSVRIVPQARAGIVERLGRYQRTLDPGLTVIVPFIDRVLPMIDLREQVVSFPPQPVITQDNLVVSIDTVIYYQVNDPKAATYEIANYIQGIEQLAVTTLRNVIGGMDLERTLTSREEINNALRGVLDDATGKWGIRVNRVELKAIDPPPSIQDSMEKQMRADRDKRAAILNAEGVRQSQILTAEGQKQSAILTAEGEKQSQILRAEAEKQSSILRADGEAKAIGATFSAIHRGKPDQKLLSYQYMQMLPEIAKGDANKVWVLPSEIGKALEGMGAAVGNFGSVLPGAGGDGADSDDVPDDLPEGSAADAREVSEAAEEAETASESAVTAAQEEVRRALQDAYAASTEPAQGDPELPTPESLPKPDSQVAQERDAGSGDEPPLPPKPPAPPAE</sequence>
<reference evidence="8 9" key="1">
    <citation type="submission" date="2018-03" db="EMBL/GenBank/DDBJ databases">
        <title>Genomic Encyclopedia of Archaeal and Bacterial Type Strains, Phase II (KMG-II): from individual species to whole genera.</title>
        <authorList>
            <person name="Goeker M."/>
        </authorList>
    </citation>
    <scope>NUCLEOTIDE SEQUENCE [LARGE SCALE GENOMIC DNA]</scope>
    <source>
        <strain evidence="8 9">DSM 45211</strain>
    </source>
</reference>
<evidence type="ECO:0000256" key="3">
    <source>
        <dbReference type="ARBA" id="ARBA00022692"/>
    </source>
</evidence>
<dbReference type="OrthoDB" id="9809197at2"/>
<comment type="subcellular location">
    <subcellularLocation>
        <location evidence="1">Membrane</location>
        <topology evidence="1">Single-pass membrane protein</topology>
    </subcellularLocation>
</comment>
<feature type="compositionally biased region" description="Pro residues" evidence="6">
    <location>
        <begin position="404"/>
        <end position="416"/>
    </location>
</feature>
<evidence type="ECO:0000256" key="6">
    <source>
        <dbReference type="SAM" id="MobiDB-lite"/>
    </source>
</evidence>
<evidence type="ECO:0000313" key="9">
    <source>
        <dbReference type="Proteomes" id="UP000243528"/>
    </source>
</evidence>
<dbReference type="PRINTS" id="PR00721">
    <property type="entry name" value="STOMATIN"/>
</dbReference>
<evidence type="ECO:0000256" key="4">
    <source>
        <dbReference type="ARBA" id="ARBA00022989"/>
    </source>
</evidence>
<name>A0A2P8DN59_9ACTN</name>
<proteinExistence type="inferred from homology"/>
<keyword evidence="9" id="KW-1185">Reference proteome</keyword>
<dbReference type="GO" id="GO:0098552">
    <property type="term" value="C:side of membrane"/>
    <property type="evidence" value="ECO:0007669"/>
    <property type="project" value="UniProtKB-ARBA"/>
</dbReference>
<dbReference type="Proteomes" id="UP000243528">
    <property type="component" value="Unassembled WGS sequence"/>
</dbReference>
<accession>A0A2P8DN59</accession>
<keyword evidence="4" id="KW-1133">Transmembrane helix</keyword>
<gene>
    <name evidence="8" type="ORF">CLV30_11934</name>
</gene>
<dbReference type="SUPFAM" id="SSF117892">
    <property type="entry name" value="Band 7/SPFH domain"/>
    <property type="match status" value="1"/>
</dbReference>
<dbReference type="GO" id="GO:0005886">
    <property type="term" value="C:plasma membrane"/>
    <property type="evidence" value="ECO:0007669"/>
    <property type="project" value="UniProtKB-ARBA"/>
</dbReference>